<evidence type="ECO:0000256" key="3">
    <source>
        <dbReference type="ARBA" id="ARBA00022629"/>
    </source>
</evidence>
<keyword evidence="5" id="KW-1185">Reference proteome</keyword>
<evidence type="ECO:0000313" key="5">
    <source>
        <dbReference type="Proteomes" id="UP000271031"/>
    </source>
</evidence>
<dbReference type="Proteomes" id="UP000271031">
    <property type="component" value="Unassembled WGS sequence"/>
</dbReference>
<dbReference type="GO" id="GO:0042732">
    <property type="term" value="P:D-xylose metabolic process"/>
    <property type="evidence" value="ECO:0007669"/>
    <property type="project" value="UniProtKB-KW"/>
</dbReference>
<dbReference type="InterPro" id="IPR043129">
    <property type="entry name" value="ATPase_NBD"/>
</dbReference>
<dbReference type="Gene3D" id="3.30.420.40">
    <property type="match status" value="2"/>
</dbReference>
<sequence length="402" mass="43840">MITHFHEAMSQKTKSVKYLYRLIHKHGPVSKSALIELAGMKPSTCARLIEELLAQGLIMESGLGESSGGRKPLMYAIRPDVSYVIGVDVSRLHIKLLLMDLSLAVVGEAKLPLDQDSTPDVAIAFIEEQIERLLAQHQLDVSRVLGIGVGAVGPLDREQGVMTGPLQFPGPNWRDVPIAARLHERFSMPVLLDNGANTAVLGEYWSGLWKEVDSVVYNLTGIGIRCGVLANGQVVRGPVDMEGTYGHMVVDIHGRKCSCGQFGCLEAYSTLPAIRDEVIRHLKRGKPSLIAARVADDEEIELADIAWAVANRDSLCCEVVKDAAYHYGIGLSNMMYLIHPEVIILGGALVTEMDLFYEVATQTALQRASIVPGYQVRFSRGTLGEHAVAVGAGCMVMNHYLE</sequence>
<keyword evidence="3" id="KW-0119">Carbohydrate metabolism</keyword>
<dbReference type="Gene3D" id="1.10.10.10">
    <property type="entry name" value="Winged helix-like DNA-binding domain superfamily/Winged helix DNA-binding domain"/>
    <property type="match status" value="1"/>
</dbReference>
<accession>A0A3M8DHA3</accession>
<dbReference type="SUPFAM" id="SSF46785">
    <property type="entry name" value="Winged helix' DNA-binding domain"/>
    <property type="match status" value="1"/>
</dbReference>
<dbReference type="AlphaFoldDB" id="A0A3M8DHA3"/>
<protein>
    <submittedName>
        <fullName evidence="4">ROK family transcriptional regulator</fullName>
    </submittedName>
</protein>
<dbReference type="PANTHER" id="PTHR18964:SF149">
    <property type="entry name" value="BIFUNCTIONAL UDP-N-ACETYLGLUCOSAMINE 2-EPIMERASE_N-ACETYLMANNOSAMINE KINASE"/>
    <property type="match status" value="1"/>
</dbReference>
<comment type="function">
    <text evidence="1">Transcriptional repressor of xylose-utilizing enzymes.</text>
</comment>
<reference evidence="4 5" key="1">
    <citation type="submission" date="2018-10" db="EMBL/GenBank/DDBJ databases">
        <title>Phylogenomics of Brevibacillus.</title>
        <authorList>
            <person name="Dunlap C."/>
        </authorList>
    </citation>
    <scope>NUCLEOTIDE SEQUENCE [LARGE SCALE GENOMIC DNA]</scope>
    <source>
        <strain evidence="4 5">JCM 15716</strain>
    </source>
</reference>
<gene>
    <name evidence="4" type="ORF">EDM56_14825</name>
</gene>
<comment type="caution">
    <text evidence="4">The sequence shown here is derived from an EMBL/GenBank/DDBJ whole genome shotgun (WGS) entry which is preliminary data.</text>
</comment>
<dbReference type="InterPro" id="IPR036390">
    <property type="entry name" value="WH_DNA-bd_sf"/>
</dbReference>
<comment type="similarity">
    <text evidence="2">Belongs to the ROK (NagC/XylR) family.</text>
</comment>
<dbReference type="PANTHER" id="PTHR18964">
    <property type="entry name" value="ROK (REPRESSOR, ORF, KINASE) FAMILY"/>
    <property type="match status" value="1"/>
</dbReference>
<evidence type="ECO:0000313" key="4">
    <source>
        <dbReference type="EMBL" id="RNB86979.1"/>
    </source>
</evidence>
<proteinExistence type="inferred from homology"/>
<evidence type="ECO:0000256" key="1">
    <source>
        <dbReference type="ARBA" id="ARBA00002486"/>
    </source>
</evidence>
<dbReference type="RefSeq" id="WP_122918676.1">
    <property type="nucleotide sequence ID" value="NZ_RHHQ01000012.1"/>
</dbReference>
<name>A0A3M8DHA3_9BACL</name>
<evidence type="ECO:0000256" key="2">
    <source>
        <dbReference type="ARBA" id="ARBA00006479"/>
    </source>
</evidence>
<dbReference type="EMBL" id="RHHQ01000012">
    <property type="protein sequence ID" value="RNB86979.1"/>
    <property type="molecule type" value="Genomic_DNA"/>
</dbReference>
<keyword evidence="3" id="KW-0859">Xylose metabolism</keyword>
<organism evidence="4 5">
    <name type="scientific">Brevibacillus fluminis</name>
    <dbReference type="NCBI Taxonomy" id="511487"/>
    <lineage>
        <taxon>Bacteria</taxon>
        <taxon>Bacillati</taxon>
        <taxon>Bacillota</taxon>
        <taxon>Bacilli</taxon>
        <taxon>Bacillales</taxon>
        <taxon>Paenibacillaceae</taxon>
        <taxon>Brevibacillus</taxon>
    </lineage>
</organism>
<dbReference type="Pfam" id="PF00480">
    <property type="entry name" value="ROK"/>
    <property type="match status" value="1"/>
</dbReference>
<dbReference type="OrthoDB" id="9796533at2"/>
<dbReference type="SUPFAM" id="SSF53067">
    <property type="entry name" value="Actin-like ATPase domain"/>
    <property type="match status" value="1"/>
</dbReference>
<dbReference type="InterPro" id="IPR000600">
    <property type="entry name" value="ROK"/>
</dbReference>
<dbReference type="InterPro" id="IPR036388">
    <property type="entry name" value="WH-like_DNA-bd_sf"/>
</dbReference>